<gene>
    <name evidence="7" type="ORF">BDW59DRAFT_182070</name>
</gene>
<sequence length="397" mass="43207">MTNTSSYSKLQIVFRALQGIGWAGNYALCVAITLELVPPGKYAKYASLMSIIYAFSLLLGPVIGGTISENSTWRWIFLLNVPPAALAGVVLVVALPNGFPYHNEQRGEVLSLRESLRQTVREADFLGSSMLLVATTLFVTALEEANQEFQWRSAFTIVLFIISGLTWILFLAWERRVTLYSKYVEPVFPWSSNAICLGALSPLQAAVRFIPFTLIVPFGSMIAPAIGKILKVPLLYLVLLASVIQVISYVLLGTLSVSLSISASQYGYQILAGFGCGINITLLILIVPFTVEQRDNAVAMGAVAQFRVMGGCSGIAIVTAVANGYLQSHLSQFLVLDEVDAILQSAEMLSTLSSAEQRLARGVFSASYNLRMKILAGFAGREVLASLLMWQKSQLKV</sequence>
<keyword evidence="4 5" id="KW-0472">Membrane</keyword>
<dbReference type="Gene3D" id="1.20.1250.20">
    <property type="entry name" value="MFS general substrate transporter like domains"/>
    <property type="match status" value="1"/>
</dbReference>
<dbReference type="PANTHER" id="PTHR23501:SF43">
    <property type="entry name" value="MULTIDRUG TRANSPORTER, PUTATIVE (AFU_ORTHOLOGUE AFUA_6G03040)-RELATED"/>
    <property type="match status" value="1"/>
</dbReference>
<reference evidence="7 8" key="1">
    <citation type="submission" date="2024-07" db="EMBL/GenBank/DDBJ databases">
        <title>Section-level genome sequencing and comparative genomics of Aspergillus sections Usti and Cavernicolus.</title>
        <authorList>
            <consortium name="Lawrence Berkeley National Laboratory"/>
            <person name="Nybo J.L."/>
            <person name="Vesth T.C."/>
            <person name="Theobald S."/>
            <person name="Frisvad J.C."/>
            <person name="Larsen T.O."/>
            <person name="Kjaerboelling I."/>
            <person name="Rothschild-Mancinelli K."/>
            <person name="Lyhne E.K."/>
            <person name="Kogle M.E."/>
            <person name="Barry K."/>
            <person name="Clum A."/>
            <person name="Na H."/>
            <person name="Ledsgaard L."/>
            <person name="Lin J."/>
            <person name="Lipzen A."/>
            <person name="Kuo A."/>
            <person name="Riley R."/>
            <person name="Mondo S."/>
            <person name="LaButti K."/>
            <person name="Haridas S."/>
            <person name="Pangalinan J."/>
            <person name="Salamov A.A."/>
            <person name="Simmons B.A."/>
            <person name="Magnuson J.K."/>
            <person name="Chen J."/>
            <person name="Drula E."/>
            <person name="Henrissat B."/>
            <person name="Wiebenga A."/>
            <person name="Lubbers R.J."/>
            <person name="Gomes A.C."/>
            <person name="Makela M.R."/>
            <person name="Stajich J."/>
            <person name="Grigoriev I.V."/>
            <person name="Mortensen U.H."/>
            <person name="De vries R.P."/>
            <person name="Baker S.E."/>
            <person name="Andersen M.R."/>
        </authorList>
    </citation>
    <scope>NUCLEOTIDE SEQUENCE [LARGE SCALE GENOMIC DNA]</scope>
    <source>
        <strain evidence="7 8">CBS 600.67</strain>
    </source>
</reference>
<evidence type="ECO:0000256" key="5">
    <source>
        <dbReference type="SAM" id="Phobius"/>
    </source>
</evidence>
<proteinExistence type="predicted"/>
<keyword evidence="2 5" id="KW-0812">Transmembrane</keyword>
<evidence type="ECO:0000313" key="7">
    <source>
        <dbReference type="EMBL" id="KAL2831386.1"/>
    </source>
</evidence>
<evidence type="ECO:0000256" key="2">
    <source>
        <dbReference type="ARBA" id="ARBA00022692"/>
    </source>
</evidence>
<evidence type="ECO:0000256" key="1">
    <source>
        <dbReference type="ARBA" id="ARBA00004141"/>
    </source>
</evidence>
<feature type="transmembrane region" description="Helical" evidence="5">
    <location>
        <begin position="75"/>
        <end position="95"/>
    </location>
</feature>
<accession>A0ABR4IUP7</accession>
<dbReference type="InterPro" id="IPR011701">
    <property type="entry name" value="MFS"/>
</dbReference>
<feature type="transmembrane region" description="Helical" evidence="5">
    <location>
        <begin position="234"/>
        <end position="254"/>
    </location>
</feature>
<feature type="transmembrane region" description="Helical" evidence="5">
    <location>
        <begin position="154"/>
        <end position="173"/>
    </location>
</feature>
<name>A0ABR4IUP7_9EURO</name>
<comment type="caution">
    <text evidence="7">The sequence shown here is derived from an EMBL/GenBank/DDBJ whole genome shotgun (WGS) entry which is preliminary data.</text>
</comment>
<feature type="transmembrane region" description="Helical" evidence="5">
    <location>
        <begin position="125"/>
        <end position="142"/>
    </location>
</feature>
<feature type="transmembrane region" description="Helical" evidence="5">
    <location>
        <begin position="209"/>
        <end position="227"/>
    </location>
</feature>
<keyword evidence="8" id="KW-1185">Reference proteome</keyword>
<feature type="transmembrane region" description="Helical" evidence="5">
    <location>
        <begin position="12"/>
        <end position="33"/>
    </location>
</feature>
<dbReference type="EMBL" id="JBFXLS010000009">
    <property type="protein sequence ID" value="KAL2831386.1"/>
    <property type="molecule type" value="Genomic_DNA"/>
</dbReference>
<comment type="subcellular location">
    <subcellularLocation>
        <location evidence="1">Membrane</location>
        <topology evidence="1">Multi-pass membrane protein</topology>
    </subcellularLocation>
</comment>
<dbReference type="PANTHER" id="PTHR23501">
    <property type="entry name" value="MAJOR FACILITATOR SUPERFAMILY"/>
    <property type="match status" value="1"/>
</dbReference>
<feature type="transmembrane region" description="Helical" evidence="5">
    <location>
        <begin position="45"/>
        <end position="63"/>
    </location>
</feature>
<dbReference type="InterPro" id="IPR036259">
    <property type="entry name" value="MFS_trans_sf"/>
</dbReference>
<dbReference type="SUPFAM" id="SSF103473">
    <property type="entry name" value="MFS general substrate transporter"/>
    <property type="match status" value="1"/>
</dbReference>
<evidence type="ECO:0000313" key="8">
    <source>
        <dbReference type="Proteomes" id="UP001610335"/>
    </source>
</evidence>
<evidence type="ECO:0000256" key="3">
    <source>
        <dbReference type="ARBA" id="ARBA00022989"/>
    </source>
</evidence>
<dbReference type="Pfam" id="PF07690">
    <property type="entry name" value="MFS_1"/>
    <property type="match status" value="1"/>
</dbReference>
<organism evidence="7 8">
    <name type="scientific">Aspergillus cavernicola</name>
    <dbReference type="NCBI Taxonomy" id="176166"/>
    <lineage>
        <taxon>Eukaryota</taxon>
        <taxon>Fungi</taxon>
        <taxon>Dikarya</taxon>
        <taxon>Ascomycota</taxon>
        <taxon>Pezizomycotina</taxon>
        <taxon>Eurotiomycetes</taxon>
        <taxon>Eurotiomycetidae</taxon>
        <taxon>Eurotiales</taxon>
        <taxon>Aspergillaceae</taxon>
        <taxon>Aspergillus</taxon>
        <taxon>Aspergillus subgen. Nidulantes</taxon>
    </lineage>
</organism>
<evidence type="ECO:0000256" key="4">
    <source>
        <dbReference type="ARBA" id="ARBA00023136"/>
    </source>
</evidence>
<dbReference type="Proteomes" id="UP001610335">
    <property type="component" value="Unassembled WGS sequence"/>
</dbReference>
<keyword evidence="3 5" id="KW-1133">Transmembrane helix</keyword>
<feature type="transmembrane region" description="Helical" evidence="5">
    <location>
        <begin position="266"/>
        <end position="287"/>
    </location>
</feature>
<evidence type="ECO:0000259" key="6">
    <source>
        <dbReference type="PROSITE" id="PS50850"/>
    </source>
</evidence>
<feature type="transmembrane region" description="Helical" evidence="5">
    <location>
        <begin position="308"/>
        <end position="326"/>
    </location>
</feature>
<dbReference type="InterPro" id="IPR020846">
    <property type="entry name" value="MFS_dom"/>
</dbReference>
<dbReference type="PROSITE" id="PS50850">
    <property type="entry name" value="MFS"/>
    <property type="match status" value="1"/>
</dbReference>
<protein>
    <submittedName>
        <fullName evidence="7">Major facilitator superfamily domain-containing protein</fullName>
    </submittedName>
</protein>
<feature type="domain" description="Major facilitator superfamily (MFS) profile" evidence="6">
    <location>
        <begin position="1"/>
        <end position="394"/>
    </location>
</feature>